<evidence type="ECO:0000313" key="1">
    <source>
        <dbReference type="EMBL" id="JAD29936.1"/>
    </source>
</evidence>
<reference evidence="1" key="1">
    <citation type="submission" date="2014-09" db="EMBL/GenBank/DDBJ databases">
        <authorList>
            <person name="Magalhaes I.L.F."/>
            <person name="Oliveira U."/>
            <person name="Santos F.R."/>
            <person name="Vidigal T.H.D.A."/>
            <person name="Brescovit A.D."/>
            <person name="Santos A.J."/>
        </authorList>
    </citation>
    <scope>NUCLEOTIDE SEQUENCE</scope>
    <source>
        <tissue evidence="1">Shoot tissue taken approximately 20 cm above the soil surface</tissue>
    </source>
</reference>
<accession>A0A0A8YTP0</accession>
<reference evidence="1" key="2">
    <citation type="journal article" date="2015" name="Data Brief">
        <title>Shoot transcriptome of the giant reed, Arundo donax.</title>
        <authorList>
            <person name="Barrero R.A."/>
            <person name="Guerrero F.D."/>
            <person name="Moolhuijzen P."/>
            <person name="Goolsby J.A."/>
            <person name="Tidwell J."/>
            <person name="Bellgard S.E."/>
            <person name="Bellgard M.I."/>
        </authorList>
    </citation>
    <scope>NUCLEOTIDE SEQUENCE</scope>
    <source>
        <tissue evidence="1">Shoot tissue taken approximately 20 cm above the soil surface</tissue>
    </source>
</reference>
<protein>
    <submittedName>
        <fullName evidence="1">Uncharacterized protein</fullName>
    </submittedName>
</protein>
<dbReference type="AlphaFoldDB" id="A0A0A8YTP0"/>
<organism evidence="1">
    <name type="scientific">Arundo donax</name>
    <name type="common">Giant reed</name>
    <name type="synonym">Donax arundinaceus</name>
    <dbReference type="NCBI Taxonomy" id="35708"/>
    <lineage>
        <taxon>Eukaryota</taxon>
        <taxon>Viridiplantae</taxon>
        <taxon>Streptophyta</taxon>
        <taxon>Embryophyta</taxon>
        <taxon>Tracheophyta</taxon>
        <taxon>Spermatophyta</taxon>
        <taxon>Magnoliopsida</taxon>
        <taxon>Liliopsida</taxon>
        <taxon>Poales</taxon>
        <taxon>Poaceae</taxon>
        <taxon>PACMAD clade</taxon>
        <taxon>Arundinoideae</taxon>
        <taxon>Arundineae</taxon>
        <taxon>Arundo</taxon>
    </lineage>
</organism>
<sequence>MLRHTQGLRRRPPRMGHALLLRRPRAQPGMPLIC</sequence>
<dbReference type="EMBL" id="GBRH01267959">
    <property type="protein sequence ID" value="JAD29936.1"/>
    <property type="molecule type" value="Transcribed_RNA"/>
</dbReference>
<name>A0A0A8YTP0_ARUDO</name>
<proteinExistence type="predicted"/>